<dbReference type="Pfam" id="PF01497">
    <property type="entry name" value="Peripla_BP_2"/>
    <property type="match status" value="1"/>
</dbReference>
<protein>
    <submittedName>
        <fullName evidence="6">ABC transporter substrate-binding protein</fullName>
    </submittedName>
</protein>
<gene>
    <name evidence="6" type="ORF">ACFQ0V_00735</name>
</gene>
<evidence type="ECO:0000256" key="4">
    <source>
        <dbReference type="SAM" id="SignalP"/>
    </source>
</evidence>
<feature type="chain" id="PRO_5045575590" evidence="4">
    <location>
        <begin position="23"/>
        <end position="317"/>
    </location>
</feature>
<sequence>MKKQYVLSLFVALFLVLAGCSAEPELKPNDESTVQSITEGTTYPLTTTDTFDNDITLPEEPKRIVSLMPSNTEILFALDLDERIVGVSDFDDYPKEAETKEKIGGMEFNVEAILALEPDLVVAHELNMSAADGLEQLSQAGIPVYTVANAASFDATYDTILMLGEVVNRTKEAEQMVKEMQEAVDEVFRATEAIETPKRVFVETSDLPHIYTPGTDTFIDEMLSIMHAENVVKEQGWVEMSPEAIVEENPDVIVIMYDYVPNIIEQVKARPAYDAVKAVQQDAVVQVDENLLSRQGPRLSEGLRQLAEAVYPEAFHD</sequence>
<feature type="signal peptide" evidence="4">
    <location>
        <begin position="1"/>
        <end position="22"/>
    </location>
</feature>
<dbReference type="RefSeq" id="WP_381008725.1">
    <property type="nucleotide sequence ID" value="NZ_JBHTJF010000001.1"/>
</dbReference>
<dbReference type="CDD" id="cd01143">
    <property type="entry name" value="YvrC"/>
    <property type="match status" value="1"/>
</dbReference>
<organism evidence="6 7">
    <name type="scientific">Savagea faecisuis</name>
    <dbReference type="NCBI Taxonomy" id="1274803"/>
    <lineage>
        <taxon>Bacteria</taxon>
        <taxon>Bacillati</taxon>
        <taxon>Bacillota</taxon>
        <taxon>Bacilli</taxon>
        <taxon>Bacillales</taxon>
        <taxon>Caryophanaceae</taxon>
        <taxon>Savagea</taxon>
    </lineage>
</organism>
<dbReference type="NCBIfam" id="NF038402">
    <property type="entry name" value="TroA_like"/>
    <property type="match status" value="1"/>
</dbReference>
<dbReference type="InterPro" id="IPR002491">
    <property type="entry name" value="ABC_transptr_periplasmic_BD"/>
</dbReference>
<feature type="domain" description="Fe/B12 periplasmic-binding" evidence="5">
    <location>
        <begin position="63"/>
        <end position="314"/>
    </location>
</feature>
<evidence type="ECO:0000256" key="1">
    <source>
        <dbReference type="ARBA" id="ARBA00008814"/>
    </source>
</evidence>
<dbReference type="InterPro" id="IPR050902">
    <property type="entry name" value="ABC_Transporter_SBP"/>
</dbReference>
<dbReference type="PROSITE" id="PS50983">
    <property type="entry name" value="FE_B12_PBP"/>
    <property type="match status" value="1"/>
</dbReference>
<feature type="coiled-coil region" evidence="3">
    <location>
        <begin position="163"/>
        <end position="190"/>
    </location>
</feature>
<dbReference type="PROSITE" id="PS51257">
    <property type="entry name" value="PROKAR_LIPOPROTEIN"/>
    <property type="match status" value="1"/>
</dbReference>
<evidence type="ECO:0000256" key="3">
    <source>
        <dbReference type="SAM" id="Coils"/>
    </source>
</evidence>
<dbReference type="SUPFAM" id="SSF53807">
    <property type="entry name" value="Helical backbone' metal receptor"/>
    <property type="match status" value="1"/>
</dbReference>
<name>A0ABW3GTY2_9BACL</name>
<evidence type="ECO:0000256" key="2">
    <source>
        <dbReference type="ARBA" id="ARBA00022729"/>
    </source>
</evidence>
<proteinExistence type="inferred from homology"/>
<dbReference type="Proteomes" id="UP001596976">
    <property type="component" value="Unassembled WGS sequence"/>
</dbReference>
<evidence type="ECO:0000313" key="7">
    <source>
        <dbReference type="Proteomes" id="UP001596976"/>
    </source>
</evidence>
<comment type="similarity">
    <text evidence="1">Belongs to the bacterial solute-binding protein 8 family.</text>
</comment>
<dbReference type="InterPro" id="IPR054828">
    <property type="entry name" value="Vit_B12_bind_prot"/>
</dbReference>
<dbReference type="Gene3D" id="3.40.50.1980">
    <property type="entry name" value="Nitrogenase molybdenum iron protein domain"/>
    <property type="match status" value="2"/>
</dbReference>
<keyword evidence="7" id="KW-1185">Reference proteome</keyword>
<reference evidence="7" key="1">
    <citation type="journal article" date="2019" name="Int. J. Syst. Evol. Microbiol.">
        <title>The Global Catalogue of Microorganisms (GCM) 10K type strain sequencing project: providing services to taxonomists for standard genome sequencing and annotation.</title>
        <authorList>
            <consortium name="The Broad Institute Genomics Platform"/>
            <consortium name="The Broad Institute Genome Sequencing Center for Infectious Disease"/>
            <person name="Wu L."/>
            <person name="Ma J."/>
        </authorList>
    </citation>
    <scope>NUCLEOTIDE SEQUENCE [LARGE SCALE GENOMIC DNA]</scope>
    <source>
        <strain evidence="7">CCUG 63563</strain>
    </source>
</reference>
<dbReference type="EMBL" id="JBHTJF010000001">
    <property type="protein sequence ID" value="MFD0942314.1"/>
    <property type="molecule type" value="Genomic_DNA"/>
</dbReference>
<comment type="caution">
    <text evidence="6">The sequence shown here is derived from an EMBL/GenBank/DDBJ whole genome shotgun (WGS) entry which is preliminary data.</text>
</comment>
<keyword evidence="2 4" id="KW-0732">Signal</keyword>
<accession>A0ABW3GTY2</accession>
<evidence type="ECO:0000259" key="5">
    <source>
        <dbReference type="PROSITE" id="PS50983"/>
    </source>
</evidence>
<dbReference type="PANTHER" id="PTHR30535:SF34">
    <property type="entry name" value="MOLYBDATE-BINDING PROTEIN MOLA"/>
    <property type="match status" value="1"/>
</dbReference>
<dbReference type="PANTHER" id="PTHR30535">
    <property type="entry name" value="VITAMIN B12-BINDING PROTEIN"/>
    <property type="match status" value="1"/>
</dbReference>
<evidence type="ECO:0000313" key="6">
    <source>
        <dbReference type="EMBL" id="MFD0942314.1"/>
    </source>
</evidence>
<keyword evidence="3" id="KW-0175">Coiled coil</keyword>